<accession>A0A9X3A8J5</accession>
<dbReference type="InterPro" id="IPR030972">
    <property type="entry name" value="UrcA_uranyl"/>
</dbReference>
<keyword evidence="1" id="KW-0732">Signal</keyword>
<feature type="chain" id="PRO_5040958958" evidence="1">
    <location>
        <begin position="23"/>
        <end position="98"/>
    </location>
</feature>
<dbReference type="RefSeq" id="WP_259960649.1">
    <property type="nucleotide sequence ID" value="NZ_JAOAMV010000001.1"/>
</dbReference>
<proteinExistence type="predicted"/>
<sequence>MRTTLAALAALSLAATSAAASAEDLVIPRADLDLSSKHDQRLMENRIAAAARKYCGATAARTGTRIRHPDEARCVAEAKRLAGERLALLIDEESQKGG</sequence>
<evidence type="ECO:0000313" key="3">
    <source>
        <dbReference type="Proteomes" id="UP001142648"/>
    </source>
</evidence>
<dbReference type="NCBIfam" id="TIGR04433">
    <property type="entry name" value="UrcA_uranyl"/>
    <property type="match status" value="1"/>
</dbReference>
<evidence type="ECO:0000256" key="1">
    <source>
        <dbReference type="SAM" id="SignalP"/>
    </source>
</evidence>
<feature type="signal peptide" evidence="1">
    <location>
        <begin position="1"/>
        <end position="22"/>
    </location>
</feature>
<reference evidence="2" key="1">
    <citation type="submission" date="2022-09" db="EMBL/GenBank/DDBJ databases">
        <title>The genome sequence of Tsuneonella sp. YG55.</title>
        <authorList>
            <person name="Liu Y."/>
        </authorList>
    </citation>
    <scope>NUCLEOTIDE SEQUENCE</scope>
    <source>
        <strain evidence="2">YG55</strain>
    </source>
</reference>
<keyword evidence="3" id="KW-1185">Reference proteome</keyword>
<protein>
    <submittedName>
        <fullName evidence="2">UrcA family protein</fullName>
    </submittedName>
</protein>
<dbReference type="AlphaFoldDB" id="A0A9X3A8J5"/>
<dbReference type="EMBL" id="JAOAMV010000001">
    <property type="protein sequence ID" value="MCT2557895.1"/>
    <property type="molecule type" value="Genomic_DNA"/>
</dbReference>
<dbReference type="Proteomes" id="UP001142648">
    <property type="component" value="Unassembled WGS sequence"/>
</dbReference>
<evidence type="ECO:0000313" key="2">
    <source>
        <dbReference type="EMBL" id="MCT2557895.1"/>
    </source>
</evidence>
<name>A0A9X3A8J5_9SPHN</name>
<organism evidence="2 3">
    <name type="scientific">Tsuneonella litorea</name>
    <dbReference type="NCBI Taxonomy" id="2976475"/>
    <lineage>
        <taxon>Bacteria</taxon>
        <taxon>Pseudomonadati</taxon>
        <taxon>Pseudomonadota</taxon>
        <taxon>Alphaproteobacteria</taxon>
        <taxon>Sphingomonadales</taxon>
        <taxon>Erythrobacteraceae</taxon>
        <taxon>Tsuneonella</taxon>
    </lineage>
</organism>
<gene>
    <name evidence="2" type="ORF">N0B51_02745</name>
</gene>
<comment type="caution">
    <text evidence="2">The sequence shown here is derived from an EMBL/GenBank/DDBJ whole genome shotgun (WGS) entry which is preliminary data.</text>
</comment>